<comment type="caution">
    <text evidence="4">The sequence shown here is derived from an EMBL/GenBank/DDBJ whole genome shotgun (WGS) entry which is preliminary data.</text>
</comment>
<comment type="similarity">
    <text evidence="1">Belongs to the PrpD family.</text>
</comment>
<evidence type="ECO:0000259" key="3">
    <source>
        <dbReference type="Pfam" id="PF19305"/>
    </source>
</evidence>
<dbReference type="Gene3D" id="1.10.4100.10">
    <property type="entry name" value="2-methylcitrate dehydratase PrpD"/>
    <property type="match status" value="1"/>
</dbReference>
<evidence type="ECO:0000256" key="1">
    <source>
        <dbReference type="ARBA" id="ARBA00006174"/>
    </source>
</evidence>
<dbReference type="Gene3D" id="3.30.1330.120">
    <property type="entry name" value="2-methylcitrate dehydratase PrpD"/>
    <property type="match status" value="1"/>
</dbReference>
<dbReference type="InterPro" id="IPR045337">
    <property type="entry name" value="MmgE_PrpD_C"/>
</dbReference>
<feature type="domain" description="MmgE/PrpD N-terminal" evidence="2">
    <location>
        <begin position="11"/>
        <end position="241"/>
    </location>
</feature>
<evidence type="ECO:0000313" key="4">
    <source>
        <dbReference type="EMBL" id="MFC3141606.1"/>
    </source>
</evidence>
<feature type="domain" description="MmgE/PrpD C-terminal" evidence="3">
    <location>
        <begin position="265"/>
        <end position="359"/>
    </location>
</feature>
<dbReference type="EMBL" id="JBHRTB010000010">
    <property type="protein sequence ID" value="MFC3141606.1"/>
    <property type="molecule type" value="Genomic_DNA"/>
</dbReference>
<dbReference type="SUPFAM" id="SSF103378">
    <property type="entry name" value="2-methylcitrate dehydratase PrpD"/>
    <property type="match status" value="1"/>
</dbReference>
<accession>A0ABV7GMR6</accession>
<gene>
    <name evidence="4" type="ORF">ACFOGP_02750</name>
</gene>
<dbReference type="InterPro" id="IPR042188">
    <property type="entry name" value="MmgE/PrpD_sf_2"/>
</dbReference>
<sequence length="442" mass="45603">MTVTLDIAARSRAVSWDALAPSAQHAARLCLADGLAVMLGALRLEPAVQPFQTQARLYGHGPAPLLAGGTAPAPAAALANGALAHALDFEDTFDRAGLHVNAAVIPTVLALGPDKPLAEVLRALILGADLACRIGLSLTRDPATRGWYHPPMIGAFGAAFAGTLLLGLDDERTVTALSLTQAQFALSDALKRSPASDLRAVRDGFAARAATEAVMLAQAGVTGTTDPVAEDGGLVHMMTGAAPDPAPFADVGNPVLATDVTLKPWPCCRGTHRAIALALDLRAQGVAPADLHDVAFDVAPPDDMLFSPRADRIRPTTAIAAKFSIPFCFASAILHGAPGLLAFDDAARQDPDRLALAQRACLASCAPGTTPTARLTWANGTQDVRPLPDPPEMRAGDTPFARLTPKFTDCVGRSGALDMLLSLETADPALPVATLLAGLAPA</sequence>
<dbReference type="InterPro" id="IPR042183">
    <property type="entry name" value="MmgE/PrpD_sf_1"/>
</dbReference>
<organism evidence="4 5">
    <name type="scientific">Psychromarinibacter halotolerans</name>
    <dbReference type="NCBI Taxonomy" id="1775175"/>
    <lineage>
        <taxon>Bacteria</taxon>
        <taxon>Pseudomonadati</taxon>
        <taxon>Pseudomonadota</taxon>
        <taxon>Alphaproteobacteria</taxon>
        <taxon>Rhodobacterales</taxon>
        <taxon>Paracoccaceae</taxon>
        <taxon>Psychromarinibacter</taxon>
    </lineage>
</organism>
<dbReference type="InterPro" id="IPR045336">
    <property type="entry name" value="MmgE_PrpD_N"/>
</dbReference>
<dbReference type="InterPro" id="IPR036148">
    <property type="entry name" value="MmgE/PrpD_sf"/>
</dbReference>
<evidence type="ECO:0000313" key="5">
    <source>
        <dbReference type="Proteomes" id="UP001595632"/>
    </source>
</evidence>
<dbReference type="RefSeq" id="WP_275632136.1">
    <property type="nucleotide sequence ID" value="NZ_JARGYD010000002.1"/>
</dbReference>
<protein>
    <submittedName>
        <fullName evidence="4">MmgE/PrpD family protein</fullName>
    </submittedName>
</protein>
<dbReference type="Pfam" id="PF19305">
    <property type="entry name" value="MmgE_PrpD_C"/>
    <property type="match status" value="1"/>
</dbReference>
<dbReference type="PANTHER" id="PTHR16943:SF8">
    <property type="entry name" value="2-METHYLCITRATE DEHYDRATASE"/>
    <property type="match status" value="1"/>
</dbReference>
<dbReference type="Pfam" id="PF03972">
    <property type="entry name" value="MmgE_PrpD_N"/>
    <property type="match status" value="1"/>
</dbReference>
<evidence type="ECO:0000259" key="2">
    <source>
        <dbReference type="Pfam" id="PF03972"/>
    </source>
</evidence>
<reference evidence="5" key="1">
    <citation type="journal article" date="2019" name="Int. J. Syst. Evol. Microbiol.">
        <title>The Global Catalogue of Microorganisms (GCM) 10K type strain sequencing project: providing services to taxonomists for standard genome sequencing and annotation.</title>
        <authorList>
            <consortium name="The Broad Institute Genomics Platform"/>
            <consortium name="The Broad Institute Genome Sequencing Center for Infectious Disease"/>
            <person name="Wu L."/>
            <person name="Ma J."/>
        </authorList>
    </citation>
    <scope>NUCLEOTIDE SEQUENCE [LARGE SCALE GENOMIC DNA]</scope>
    <source>
        <strain evidence="5">KCTC 52366</strain>
    </source>
</reference>
<keyword evidence="5" id="KW-1185">Reference proteome</keyword>
<name>A0ABV7GMR6_9RHOB</name>
<proteinExistence type="inferred from homology"/>
<dbReference type="PANTHER" id="PTHR16943">
    <property type="entry name" value="2-METHYLCITRATE DEHYDRATASE-RELATED"/>
    <property type="match status" value="1"/>
</dbReference>
<dbReference type="Proteomes" id="UP001595632">
    <property type="component" value="Unassembled WGS sequence"/>
</dbReference>
<dbReference type="InterPro" id="IPR005656">
    <property type="entry name" value="MmgE_PrpD"/>
</dbReference>